<dbReference type="InterPro" id="IPR013096">
    <property type="entry name" value="Cupin_2"/>
</dbReference>
<comment type="caution">
    <text evidence="2">The sequence shown here is derived from an EMBL/GenBank/DDBJ whole genome shotgun (WGS) entry which is preliminary data.</text>
</comment>
<accession>A0A9W6FQN5</accession>
<dbReference type="EMBL" id="BSDP01000001">
    <property type="protein sequence ID" value="GLI26253.1"/>
    <property type="molecule type" value="Genomic_DNA"/>
</dbReference>
<dbReference type="AlphaFoldDB" id="A0A9W6FQN5"/>
<protein>
    <recommendedName>
        <fullName evidence="1">Cupin type-2 domain-containing protein</fullName>
    </recommendedName>
</protein>
<evidence type="ECO:0000313" key="3">
    <source>
        <dbReference type="Proteomes" id="UP001144396"/>
    </source>
</evidence>
<gene>
    <name evidence="2" type="ORF">ARHIZOSPH14_04950</name>
</gene>
<sequence>MTTDAPGPRPDFPGGTSVSALDVYDGVAPDGLAGGTPHLHTVSSEAYVVVAGTGAVQTIDASGFRETPLAPGDVVWFSPGVIHRAINRGGLSVRVVMQNAGLPEAGDAVMTFPDEVLADAERYADAAALPGANAPEADRLAAAMRRRDLAVAGFAALRSPAGDLDAEALRRLYARAGALVAPRAASWRALWEASVARIAAATDAQLAALAAGESAHLAEGRVASARAEPAFGMCGRLRRFEPAALVRLDPLAGADAPETRRVDPEGNPE</sequence>
<dbReference type="RefSeq" id="WP_281882250.1">
    <property type="nucleotide sequence ID" value="NZ_BSDP01000001.1"/>
</dbReference>
<dbReference type="SUPFAM" id="SSF51182">
    <property type="entry name" value="RmlC-like cupins"/>
    <property type="match status" value="1"/>
</dbReference>
<dbReference type="Gene3D" id="2.60.120.10">
    <property type="entry name" value="Jelly Rolls"/>
    <property type="match status" value="1"/>
</dbReference>
<proteinExistence type="predicted"/>
<dbReference type="Proteomes" id="UP001144396">
    <property type="component" value="Unassembled WGS sequence"/>
</dbReference>
<evidence type="ECO:0000259" key="1">
    <source>
        <dbReference type="Pfam" id="PF07883"/>
    </source>
</evidence>
<dbReference type="InterPro" id="IPR014710">
    <property type="entry name" value="RmlC-like_jellyroll"/>
</dbReference>
<name>A0A9W6FQN5_9MICO</name>
<reference evidence="2" key="1">
    <citation type="submission" date="2022-12" db="EMBL/GenBank/DDBJ databases">
        <title>Reference genome sequencing for broad-spectrum identification of bacterial and archaeal isolates by mass spectrometry.</title>
        <authorList>
            <person name="Sekiguchi Y."/>
            <person name="Tourlousse D.M."/>
        </authorList>
    </citation>
    <scope>NUCLEOTIDE SEQUENCE</scope>
    <source>
        <strain evidence="2">14</strain>
    </source>
</reference>
<feature type="domain" description="Cupin type-2" evidence="1">
    <location>
        <begin position="34"/>
        <end position="96"/>
    </location>
</feature>
<organism evidence="2 3">
    <name type="scientific">Agromyces rhizosphaerae</name>
    <dbReference type="NCBI Taxonomy" id="88374"/>
    <lineage>
        <taxon>Bacteria</taxon>
        <taxon>Bacillati</taxon>
        <taxon>Actinomycetota</taxon>
        <taxon>Actinomycetes</taxon>
        <taxon>Micrococcales</taxon>
        <taxon>Microbacteriaceae</taxon>
        <taxon>Agromyces</taxon>
    </lineage>
</organism>
<keyword evidence="3" id="KW-1185">Reference proteome</keyword>
<dbReference type="InterPro" id="IPR011051">
    <property type="entry name" value="RmlC_Cupin_sf"/>
</dbReference>
<evidence type="ECO:0000313" key="2">
    <source>
        <dbReference type="EMBL" id="GLI26253.1"/>
    </source>
</evidence>
<dbReference type="Pfam" id="PF07883">
    <property type="entry name" value="Cupin_2"/>
    <property type="match status" value="1"/>
</dbReference>